<comment type="caution">
    <text evidence="6">The sequence shown here is derived from an EMBL/GenBank/DDBJ whole genome shotgun (WGS) entry which is preliminary data.</text>
</comment>
<dbReference type="GO" id="GO:0032259">
    <property type="term" value="P:methylation"/>
    <property type="evidence" value="ECO:0007669"/>
    <property type="project" value="UniProtKB-KW"/>
</dbReference>
<gene>
    <name evidence="6" type="ORF">S01H1_11569</name>
</gene>
<dbReference type="PRINTS" id="PR00507">
    <property type="entry name" value="N12N6MTFRASE"/>
</dbReference>
<dbReference type="EC" id="2.1.1.72" evidence="1"/>
<evidence type="ECO:0000256" key="1">
    <source>
        <dbReference type="ARBA" id="ARBA00011900"/>
    </source>
</evidence>
<dbReference type="GO" id="GO:0009007">
    <property type="term" value="F:site-specific DNA-methyltransferase (adenine-specific) activity"/>
    <property type="evidence" value="ECO:0007669"/>
    <property type="project" value="UniProtKB-EC"/>
</dbReference>
<dbReference type="SUPFAM" id="SSF53335">
    <property type="entry name" value="S-adenosyl-L-methionine-dependent methyltransferases"/>
    <property type="match status" value="1"/>
</dbReference>
<dbReference type="Gene3D" id="3.40.50.150">
    <property type="entry name" value="Vaccinia Virus protein VP39"/>
    <property type="match status" value="1"/>
</dbReference>
<dbReference type="AlphaFoldDB" id="X0SHB8"/>
<organism evidence="6">
    <name type="scientific">marine sediment metagenome</name>
    <dbReference type="NCBI Taxonomy" id="412755"/>
    <lineage>
        <taxon>unclassified sequences</taxon>
        <taxon>metagenomes</taxon>
        <taxon>ecological metagenomes</taxon>
    </lineage>
</organism>
<dbReference type="GO" id="GO:0003677">
    <property type="term" value="F:DNA binding"/>
    <property type="evidence" value="ECO:0007669"/>
    <property type="project" value="InterPro"/>
</dbReference>
<proteinExistence type="predicted"/>
<protein>
    <recommendedName>
        <fullName evidence="1">site-specific DNA-methyltransferase (adenine-specific)</fullName>
        <ecNumber evidence="1">2.1.1.72</ecNumber>
    </recommendedName>
</protein>
<evidence type="ECO:0000256" key="2">
    <source>
        <dbReference type="ARBA" id="ARBA00022603"/>
    </source>
</evidence>
<feature type="non-terminal residue" evidence="6">
    <location>
        <position position="357"/>
    </location>
</feature>
<dbReference type="EMBL" id="BARS01005902">
    <property type="protein sequence ID" value="GAF80409.1"/>
    <property type="molecule type" value="Genomic_DNA"/>
</dbReference>
<evidence type="ECO:0000256" key="4">
    <source>
        <dbReference type="ARBA" id="ARBA00047942"/>
    </source>
</evidence>
<accession>X0SHB8</accession>
<evidence type="ECO:0000256" key="3">
    <source>
        <dbReference type="ARBA" id="ARBA00022679"/>
    </source>
</evidence>
<dbReference type="InterPro" id="IPR050953">
    <property type="entry name" value="N4_N6_ade-DNA_methylase"/>
</dbReference>
<dbReference type="GO" id="GO:0008170">
    <property type="term" value="F:N-methyltransferase activity"/>
    <property type="evidence" value="ECO:0007669"/>
    <property type="project" value="InterPro"/>
</dbReference>
<name>X0SHB8_9ZZZZ</name>
<feature type="domain" description="DNA methylase adenine-specific" evidence="5">
    <location>
        <begin position="290"/>
        <end position="353"/>
    </location>
</feature>
<reference evidence="6" key="1">
    <citation type="journal article" date="2014" name="Front. Microbiol.">
        <title>High frequency of phylogenetically diverse reductive dehalogenase-homologous genes in deep subseafloor sedimentary metagenomes.</title>
        <authorList>
            <person name="Kawai M."/>
            <person name="Futagami T."/>
            <person name="Toyoda A."/>
            <person name="Takaki Y."/>
            <person name="Nishi S."/>
            <person name="Hori S."/>
            <person name="Arai W."/>
            <person name="Tsubouchi T."/>
            <person name="Morono Y."/>
            <person name="Uchiyama I."/>
            <person name="Ito T."/>
            <person name="Fujiyama A."/>
            <person name="Inagaki F."/>
            <person name="Takami H."/>
        </authorList>
    </citation>
    <scope>NUCLEOTIDE SEQUENCE</scope>
    <source>
        <strain evidence="6">Expedition CK06-06</strain>
    </source>
</reference>
<comment type="catalytic activity">
    <reaction evidence="4">
        <text>a 2'-deoxyadenosine in DNA + S-adenosyl-L-methionine = an N(6)-methyl-2'-deoxyadenosine in DNA + S-adenosyl-L-homocysteine + H(+)</text>
        <dbReference type="Rhea" id="RHEA:15197"/>
        <dbReference type="Rhea" id="RHEA-COMP:12418"/>
        <dbReference type="Rhea" id="RHEA-COMP:12419"/>
        <dbReference type="ChEBI" id="CHEBI:15378"/>
        <dbReference type="ChEBI" id="CHEBI:57856"/>
        <dbReference type="ChEBI" id="CHEBI:59789"/>
        <dbReference type="ChEBI" id="CHEBI:90615"/>
        <dbReference type="ChEBI" id="CHEBI:90616"/>
        <dbReference type="EC" id="2.1.1.72"/>
    </reaction>
</comment>
<evidence type="ECO:0000313" key="6">
    <source>
        <dbReference type="EMBL" id="GAF80409.1"/>
    </source>
</evidence>
<dbReference type="PANTHER" id="PTHR33841">
    <property type="entry name" value="DNA METHYLTRANSFERASE YEEA-RELATED"/>
    <property type="match status" value="1"/>
</dbReference>
<sequence>MTSHDLAQILLEELGYAESPTFKPFLDWPNRRPIPSVDSAYFVQNVPVVYFSRLSDADPEHLRQLHKSVWNQSKVPLLYVILPHEVHIYNGYAKPAAPTEELGHRDRLLKHLKQLTDVETARQAIRDQLVWYDRLHLDTGAFWTTPDGQRIRRESRADQRLLCAVDQVRRHLLIGELSHDVAYDLLGRSILIRYLEDRKILTSEWMSHLTGGRADSYRDALYDLDTTYRLFERLTRRFNGDLFPVLDGERSAVRQGHLNLLQDFLGGKDLDTGQQSFWPYDFQYIPIEFISGIYDTFLNSSDRRETGTYYTPLSLVDFVLDQTLPLEDTHPDMTVLDPACGSGTFLVRAYQRLIAAW</sequence>
<keyword evidence="2" id="KW-0489">Methyltransferase</keyword>
<dbReference type="PANTHER" id="PTHR33841:SF1">
    <property type="entry name" value="DNA METHYLTRANSFERASE A"/>
    <property type="match status" value="1"/>
</dbReference>
<evidence type="ECO:0000259" key="5">
    <source>
        <dbReference type="Pfam" id="PF02384"/>
    </source>
</evidence>
<keyword evidence="3" id="KW-0808">Transferase</keyword>
<dbReference type="InterPro" id="IPR029063">
    <property type="entry name" value="SAM-dependent_MTases_sf"/>
</dbReference>
<dbReference type="InterPro" id="IPR003356">
    <property type="entry name" value="DNA_methylase_A-5"/>
</dbReference>
<dbReference type="Pfam" id="PF02384">
    <property type="entry name" value="N6_Mtase"/>
    <property type="match status" value="1"/>
</dbReference>